<feature type="DNA-binding region" description="NDT80" evidence="2">
    <location>
        <begin position="84"/>
        <end position="318"/>
    </location>
</feature>
<feature type="compositionally biased region" description="Polar residues" evidence="3">
    <location>
        <begin position="397"/>
        <end position="422"/>
    </location>
</feature>
<evidence type="ECO:0000313" key="6">
    <source>
        <dbReference type="Proteomes" id="UP000732380"/>
    </source>
</evidence>
<keyword evidence="6" id="KW-1185">Reference proteome</keyword>
<dbReference type="PANTHER" id="PTHR35144:SF1">
    <property type="entry name" value="PROTEIN PACG"/>
    <property type="match status" value="1"/>
</dbReference>
<comment type="caution">
    <text evidence="5">The sequence shown here is derived from an EMBL/GenBank/DDBJ whole genome shotgun (WGS) entry which is preliminary data.</text>
</comment>
<dbReference type="GO" id="GO:0003677">
    <property type="term" value="F:DNA binding"/>
    <property type="evidence" value="ECO:0007669"/>
    <property type="project" value="UniProtKB-KW"/>
</dbReference>
<keyword evidence="1 2" id="KW-0238">DNA-binding</keyword>
<evidence type="ECO:0000256" key="2">
    <source>
        <dbReference type="PROSITE-ProRule" id="PRU00850"/>
    </source>
</evidence>
<feature type="compositionally biased region" description="Low complexity" evidence="3">
    <location>
        <begin position="373"/>
        <end position="387"/>
    </location>
</feature>
<organism evidence="5 6">
    <name type="scientific">Claviceps humidiphila</name>
    <dbReference type="NCBI Taxonomy" id="1294629"/>
    <lineage>
        <taxon>Eukaryota</taxon>
        <taxon>Fungi</taxon>
        <taxon>Dikarya</taxon>
        <taxon>Ascomycota</taxon>
        <taxon>Pezizomycotina</taxon>
        <taxon>Sordariomycetes</taxon>
        <taxon>Hypocreomycetidae</taxon>
        <taxon>Hypocreales</taxon>
        <taxon>Clavicipitaceae</taxon>
        <taxon>Claviceps</taxon>
    </lineage>
</organism>
<dbReference type="InterPro" id="IPR037141">
    <property type="entry name" value="NDT80_DNA-bd_dom_sf"/>
</dbReference>
<protein>
    <recommendedName>
        <fullName evidence="4">NDT80 domain-containing protein</fullName>
    </recommendedName>
</protein>
<dbReference type="Pfam" id="PF05224">
    <property type="entry name" value="NDT80_PhoG"/>
    <property type="match status" value="1"/>
</dbReference>
<dbReference type="Proteomes" id="UP000732380">
    <property type="component" value="Unassembled WGS sequence"/>
</dbReference>
<reference evidence="5 6" key="1">
    <citation type="journal article" date="2020" name="bioRxiv">
        <title>Whole genome comparisons of ergot fungi reveals the divergence and evolution of species within the genus Claviceps are the result of varying mechanisms driving genome evolution and host range expansion.</title>
        <authorList>
            <person name="Wyka S.A."/>
            <person name="Mondo S.J."/>
            <person name="Liu M."/>
            <person name="Dettman J."/>
            <person name="Nalam V."/>
            <person name="Broders K.D."/>
        </authorList>
    </citation>
    <scope>NUCLEOTIDE SEQUENCE [LARGE SCALE GENOMIC DNA]</scope>
    <source>
        <strain evidence="5 6">LM576</strain>
    </source>
</reference>
<dbReference type="InterPro" id="IPR052605">
    <property type="entry name" value="Fungal_trans_regulator"/>
</dbReference>
<dbReference type="GO" id="GO:0000228">
    <property type="term" value="C:nuclear chromosome"/>
    <property type="evidence" value="ECO:0007669"/>
    <property type="project" value="TreeGrafter"/>
</dbReference>
<gene>
    <name evidence="5" type="ORF">E4U13_004799</name>
</gene>
<dbReference type="AlphaFoldDB" id="A0A9P7PVV1"/>
<dbReference type="Gene3D" id="2.60.40.1390">
    <property type="entry name" value="NDT80 DNA-binding domain"/>
    <property type="match status" value="1"/>
</dbReference>
<dbReference type="InterPro" id="IPR008967">
    <property type="entry name" value="p53-like_TF_DNA-bd_sf"/>
</dbReference>
<dbReference type="GO" id="GO:0045944">
    <property type="term" value="P:positive regulation of transcription by RNA polymerase II"/>
    <property type="evidence" value="ECO:0007669"/>
    <property type="project" value="TreeGrafter"/>
</dbReference>
<dbReference type="InterPro" id="IPR024061">
    <property type="entry name" value="NDT80_DNA-bd_dom"/>
</dbReference>
<dbReference type="GO" id="GO:0051321">
    <property type="term" value="P:meiotic cell cycle"/>
    <property type="evidence" value="ECO:0007669"/>
    <property type="project" value="TreeGrafter"/>
</dbReference>
<dbReference type="EMBL" id="SRQM01000381">
    <property type="protein sequence ID" value="KAG6111524.1"/>
    <property type="molecule type" value="Genomic_DNA"/>
</dbReference>
<dbReference type="GO" id="GO:0003700">
    <property type="term" value="F:DNA-binding transcription factor activity"/>
    <property type="evidence" value="ECO:0007669"/>
    <property type="project" value="UniProtKB-UniRule"/>
</dbReference>
<feature type="region of interest" description="Disordered" evidence="3">
    <location>
        <begin position="369"/>
        <end position="429"/>
    </location>
</feature>
<evidence type="ECO:0000313" key="5">
    <source>
        <dbReference type="EMBL" id="KAG6111524.1"/>
    </source>
</evidence>
<dbReference type="PROSITE" id="PS51517">
    <property type="entry name" value="NDT80"/>
    <property type="match status" value="1"/>
</dbReference>
<evidence type="ECO:0000256" key="3">
    <source>
        <dbReference type="SAM" id="MobiDB-lite"/>
    </source>
</evidence>
<evidence type="ECO:0000256" key="1">
    <source>
        <dbReference type="ARBA" id="ARBA00023125"/>
    </source>
</evidence>
<sequence>MAMFTSVPAAPATAPSEAMMVDLNHAALAQSITMGAFDQDFNFDEAYFDDTPIPTLPFTPTFDFEPFSTTFDDPFAYSGRALEPAPKPDALDEESSPQELDNKLLGFSDPIPNATVVDDAGKIVDVNMTAELYGMFFVAEDVFSGESTGRPLELTCYRRNLWQCSGQITLPKNLSHLKDEQGQQVTVDALSASITAVESIEGKPTEIINIPWKTSNPQTGPGEDAKVAGEPPKIPLELSTAQEADDIRVTLPVSWKRLQFKHATANNGRRKGLQQHYVVHMNLMAKSKSSNDTIKIAHIQSGPVIVRGRSPRNFDGRNDVPLIGEKRTERKNAAGSESATVKMERENIQATLQRFQSSRSSVGMTPTEWFTHSQQQQKPPQSMSQSPHTVKKRALLTTGNRSSVPIWSTDGKSTMASGSQSHRGPFTRPNTAVPVSLSLSEDEISPARAASELQSPLMGKMLSVIGPSSPADDPDPLYEYFPVTDWMPPIDAVYRPHAVHHTIVPPEVKAQQGGSRAKRYFTAE</sequence>
<dbReference type="SUPFAM" id="SSF49417">
    <property type="entry name" value="p53-like transcription factors"/>
    <property type="match status" value="1"/>
</dbReference>
<evidence type="ECO:0000259" key="4">
    <source>
        <dbReference type="PROSITE" id="PS51517"/>
    </source>
</evidence>
<feature type="domain" description="NDT80" evidence="4">
    <location>
        <begin position="84"/>
        <end position="318"/>
    </location>
</feature>
<name>A0A9P7PVV1_9HYPO</name>
<accession>A0A9P7PVV1</accession>
<proteinExistence type="predicted"/>
<dbReference type="PANTHER" id="PTHR35144">
    <property type="entry name" value="MEIOSIS-SPECIFIC TRANSCRIPTION FACTOR NDT80"/>
    <property type="match status" value="1"/>
</dbReference>